<feature type="transmembrane region" description="Helical" evidence="4">
    <location>
        <begin position="55"/>
        <end position="76"/>
    </location>
</feature>
<comment type="subcellular location">
    <subcellularLocation>
        <location evidence="1">Membrane</location>
    </subcellularLocation>
</comment>
<evidence type="ECO:0000256" key="2">
    <source>
        <dbReference type="ARBA" id="ARBA00023136"/>
    </source>
</evidence>
<dbReference type="RefSeq" id="WP_142552072.1">
    <property type="nucleotide sequence ID" value="NZ_VIFX01000011.1"/>
</dbReference>
<evidence type="ECO:0000256" key="3">
    <source>
        <dbReference type="SAM" id="MobiDB-lite"/>
    </source>
</evidence>
<keyword evidence="6" id="KW-1185">Reference proteome</keyword>
<sequence>MSVLESKTDATDDLDDTDAEVSADPGPGPEDSDESEAAPADASTQRGTRRALAHWRALAICVALAAAAATAGWLYFGQYRTDQLTASATTAVVDAATQGSVALLSYAPDTVDRDLAVAQSNLTGEFLTYYGEFAKQIVAPATKQRGVQTTATVVRAAPAEVNPDDAKVLVFLNQITVSRDSPDPVQAASSVMVGLAKVDGRWLISSFDPI</sequence>
<keyword evidence="4" id="KW-1133">Transmembrane helix</keyword>
<dbReference type="PANTHER" id="PTHR37042:SF4">
    <property type="entry name" value="OUTER MEMBRANE PROTEIN RV1973"/>
    <property type="match status" value="1"/>
</dbReference>
<reference evidence="5 6" key="1">
    <citation type="submission" date="2018-10" db="EMBL/GenBank/DDBJ databases">
        <title>Draft genome of Mycobacterium hodleri strain B.</title>
        <authorList>
            <person name="Amande T.J."/>
            <person name="Mcgenity T.J."/>
        </authorList>
    </citation>
    <scope>NUCLEOTIDE SEQUENCE [LARGE SCALE GENOMIC DNA]</scope>
    <source>
        <strain evidence="5 6">B</strain>
    </source>
</reference>
<keyword evidence="4" id="KW-0812">Transmembrane</keyword>
<evidence type="ECO:0000313" key="5">
    <source>
        <dbReference type="EMBL" id="TQR86608.1"/>
    </source>
</evidence>
<dbReference type="GO" id="GO:0016020">
    <property type="term" value="C:membrane"/>
    <property type="evidence" value="ECO:0007669"/>
    <property type="project" value="UniProtKB-SubCell"/>
</dbReference>
<dbReference type="PANTHER" id="PTHR37042">
    <property type="entry name" value="OUTER MEMBRANE PROTEIN RV1973"/>
    <property type="match status" value="1"/>
</dbReference>
<evidence type="ECO:0000256" key="1">
    <source>
        <dbReference type="ARBA" id="ARBA00004370"/>
    </source>
</evidence>
<feature type="compositionally biased region" description="Basic and acidic residues" evidence="3">
    <location>
        <begin position="1"/>
        <end position="10"/>
    </location>
</feature>
<protein>
    <submittedName>
        <fullName evidence="5">Twin-arginine translocation pathway signal</fullName>
    </submittedName>
</protein>
<organism evidence="5 6">
    <name type="scientific">Mycolicibacterium hodleri</name>
    <dbReference type="NCBI Taxonomy" id="49897"/>
    <lineage>
        <taxon>Bacteria</taxon>
        <taxon>Bacillati</taxon>
        <taxon>Actinomycetota</taxon>
        <taxon>Actinomycetes</taxon>
        <taxon>Mycobacteriales</taxon>
        <taxon>Mycobacteriaceae</taxon>
        <taxon>Mycolicibacterium</taxon>
    </lineage>
</organism>
<feature type="compositionally biased region" description="Acidic residues" evidence="3">
    <location>
        <begin position="11"/>
        <end position="21"/>
    </location>
</feature>
<dbReference type="AlphaFoldDB" id="A0A544W2Z6"/>
<feature type="region of interest" description="Disordered" evidence="3">
    <location>
        <begin position="1"/>
        <end position="46"/>
    </location>
</feature>
<proteinExistence type="predicted"/>
<name>A0A544W2Z6_9MYCO</name>
<dbReference type="Proteomes" id="UP000315759">
    <property type="component" value="Unassembled WGS sequence"/>
</dbReference>
<gene>
    <name evidence="5" type="ORF">D8S82_10655</name>
</gene>
<evidence type="ECO:0000313" key="6">
    <source>
        <dbReference type="Proteomes" id="UP000315759"/>
    </source>
</evidence>
<comment type="caution">
    <text evidence="5">The sequence shown here is derived from an EMBL/GenBank/DDBJ whole genome shotgun (WGS) entry which is preliminary data.</text>
</comment>
<evidence type="ECO:0000256" key="4">
    <source>
        <dbReference type="SAM" id="Phobius"/>
    </source>
</evidence>
<keyword evidence="2 4" id="KW-0472">Membrane</keyword>
<accession>A0A544W2Z6</accession>
<dbReference type="EMBL" id="VIFX01000011">
    <property type="protein sequence ID" value="TQR86608.1"/>
    <property type="molecule type" value="Genomic_DNA"/>
</dbReference>